<dbReference type="Proteomes" id="UP000887574">
    <property type="component" value="Unplaced"/>
</dbReference>
<accession>A0A915CRG6</accession>
<dbReference type="WBParaSite" id="jg11701">
    <property type="protein sequence ID" value="jg11701"/>
    <property type="gene ID" value="jg11701"/>
</dbReference>
<proteinExistence type="predicted"/>
<protein>
    <submittedName>
        <fullName evidence="2">Uncharacterized protein</fullName>
    </submittedName>
</protein>
<name>A0A915CRG6_9BILA</name>
<evidence type="ECO:0000313" key="2">
    <source>
        <dbReference type="WBParaSite" id="jg11701"/>
    </source>
</evidence>
<dbReference type="AlphaFoldDB" id="A0A915CRG6"/>
<sequence>MASKDEGIFIANTLSQPTTFSRRIIQPEAATISTITVDKQKKERFHKLDFKLSPVLNPATLLLATHQHSTITSTTAASSVHGPVGCGGRHLFS</sequence>
<reference evidence="2" key="1">
    <citation type="submission" date="2022-11" db="UniProtKB">
        <authorList>
            <consortium name="WormBaseParasite"/>
        </authorList>
    </citation>
    <scope>IDENTIFICATION</scope>
</reference>
<evidence type="ECO:0000313" key="1">
    <source>
        <dbReference type="Proteomes" id="UP000887574"/>
    </source>
</evidence>
<keyword evidence="1" id="KW-1185">Reference proteome</keyword>
<organism evidence="1 2">
    <name type="scientific">Ditylenchus dipsaci</name>
    <dbReference type="NCBI Taxonomy" id="166011"/>
    <lineage>
        <taxon>Eukaryota</taxon>
        <taxon>Metazoa</taxon>
        <taxon>Ecdysozoa</taxon>
        <taxon>Nematoda</taxon>
        <taxon>Chromadorea</taxon>
        <taxon>Rhabditida</taxon>
        <taxon>Tylenchina</taxon>
        <taxon>Tylenchomorpha</taxon>
        <taxon>Sphaerularioidea</taxon>
        <taxon>Anguinidae</taxon>
        <taxon>Anguininae</taxon>
        <taxon>Ditylenchus</taxon>
    </lineage>
</organism>